<dbReference type="InterPro" id="IPR050679">
    <property type="entry name" value="Bact_HTH_transcr_reg"/>
</dbReference>
<dbReference type="SMART" id="SM00345">
    <property type="entry name" value="HTH_GNTR"/>
    <property type="match status" value="1"/>
</dbReference>
<evidence type="ECO:0000259" key="4">
    <source>
        <dbReference type="PROSITE" id="PS50949"/>
    </source>
</evidence>
<gene>
    <name evidence="5" type="ORF">R9Z33_01125</name>
</gene>
<dbReference type="SUPFAM" id="SSF64288">
    <property type="entry name" value="Chorismate lyase-like"/>
    <property type="match status" value="1"/>
</dbReference>
<keyword evidence="2" id="KW-0238">DNA-binding</keyword>
<evidence type="ECO:0000256" key="3">
    <source>
        <dbReference type="ARBA" id="ARBA00023163"/>
    </source>
</evidence>
<dbReference type="InterPro" id="IPR000524">
    <property type="entry name" value="Tscrpt_reg_HTH_GntR"/>
</dbReference>
<dbReference type="SMART" id="SM00866">
    <property type="entry name" value="UTRA"/>
    <property type="match status" value="1"/>
</dbReference>
<dbReference type="SUPFAM" id="SSF46785">
    <property type="entry name" value="Winged helix' DNA-binding domain"/>
    <property type="match status" value="1"/>
</dbReference>
<evidence type="ECO:0000256" key="1">
    <source>
        <dbReference type="ARBA" id="ARBA00023015"/>
    </source>
</evidence>
<organism evidence="5 6">
    <name type="scientific">Sediminicoccus rosea</name>
    <dbReference type="NCBI Taxonomy" id="1225128"/>
    <lineage>
        <taxon>Bacteria</taxon>
        <taxon>Pseudomonadati</taxon>
        <taxon>Pseudomonadota</taxon>
        <taxon>Alphaproteobacteria</taxon>
        <taxon>Acetobacterales</taxon>
        <taxon>Roseomonadaceae</taxon>
        <taxon>Sediminicoccus</taxon>
    </lineage>
</organism>
<keyword evidence="1" id="KW-0805">Transcription regulation</keyword>
<sequence length="237" mass="26259">MNIETPVWRQVRAAIVAQIAAGEFPPGTPLPAERALAERFSCAIGTIRRATDGLVAEGVLSRQQGRGTFVAQHTPERLFRFFHLRRPDGAAELPRTEFLDFAERRADRTQAAALGLELDAPLLRARHLQHLGGRPAMLEKLWLPATLFPGLDGARFAGRPGTVYDLYQREFGISVTRIDEQLRAAIPPARVASRLGLRVGEPALFIQRVAHAVDGKPVELRLAWADTRDLAYFNSRA</sequence>
<dbReference type="Pfam" id="PF00392">
    <property type="entry name" value="GntR"/>
    <property type="match status" value="1"/>
</dbReference>
<accession>A0ABZ0PIE2</accession>
<reference evidence="5 6" key="1">
    <citation type="submission" date="2023-11" db="EMBL/GenBank/DDBJ databases">
        <title>Arctic aerobic anoxygenic photoheterotroph Sediminicoccus rosea KRV36 adapts its photosynthesis to long days of polar summer.</title>
        <authorList>
            <person name="Tomasch J."/>
            <person name="Kopejtka K."/>
            <person name="Bily T."/>
            <person name="Gardiner A.T."/>
            <person name="Gardian Z."/>
            <person name="Shivaramu S."/>
            <person name="Koblizek M."/>
            <person name="Engelhardt F."/>
            <person name="Kaftan D."/>
        </authorList>
    </citation>
    <scope>NUCLEOTIDE SEQUENCE [LARGE SCALE GENOMIC DNA]</scope>
    <source>
        <strain evidence="5 6">R-30</strain>
    </source>
</reference>
<dbReference type="PANTHER" id="PTHR44846">
    <property type="entry name" value="MANNOSYL-D-GLYCERATE TRANSPORT/METABOLISM SYSTEM REPRESSOR MNGR-RELATED"/>
    <property type="match status" value="1"/>
</dbReference>
<dbReference type="RefSeq" id="WP_318649460.1">
    <property type="nucleotide sequence ID" value="NZ_CP137852.1"/>
</dbReference>
<dbReference type="InterPro" id="IPR036390">
    <property type="entry name" value="WH_DNA-bd_sf"/>
</dbReference>
<keyword evidence="3" id="KW-0804">Transcription</keyword>
<keyword evidence="6" id="KW-1185">Reference proteome</keyword>
<dbReference type="PROSITE" id="PS50949">
    <property type="entry name" value="HTH_GNTR"/>
    <property type="match status" value="1"/>
</dbReference>
<dbReference type="PANTHER" id="PTHR44846:SF1">
    <property type="entry name" value="MANNOSYL-D-GLYCERATE TRANSPORT_METABOLISM SYSTEM REPRESSOR MNGR-RELATED"/>
    <property type="match status" value="1"/>
</dbReference>
<dbReference type="Gene3D" id="1.10.10.10">
    <property type="entry name" value="Winged helix-like DNA-binding domain superfamily/Winged helix DNA-binding domain"/>
    <property type="match status" value="1"/>
</dbReference>
<dbReference type="Pfam" id="PF07702">
    <property type="entry name" value="UTRA"/>
    <property type="match status" value="1"/>
</dbReference>
<evidence type="ECO:0000313" key="6">
    <source>
        <dbReference type="Proteomes" id="UP001305521"/>
    </source>
</evidence>
<dbReference type="InterPro" id="IPR036388">
    <property type="entry name" value="WH-like_DNA-bd_sf"/>
</dbReference>
<dbReference type="InterPro" id="IPR011663">
    <property type="entry name" value="UTRA"/>
</dbReference>
<dbReference type="Gene3D" id="3.40.1410.10">
    <property type="entry name" value="Chorismate lyase-like"/>
    <property type="match status" value="1"/>
</dbReference>
<dbReference type="Proteomes" id="UP001305521">
    <property type="component" value="Chromosome"/>
</dbReference>
<dbReference type="InterPro" id="IPR028978">
    <property type="entry name" value="Chorismate_lyase_/UTRA_dom_sf"/>
</dbReference>
<dbReference type="EMBL" id="CP137852">
    <property type="protein sequence ID" value="WPB85489.1"/>
    <property type="molecule type" value="Genomic_DNA"/>
</dbReference>
<name>A0ABZ0PIE2_9PROT</name>
<feature type="domain" description="HTH gntR-type" evidence="4">
    <location>
        <begin position="5"/>
        <end position="73"/>
    </location>
</feature>
<protein>
    <submittedName>
        <fullName evidence="5">GntR family transcriptional regulator</fullName>
    </submittedName>
</protein>
<dbReference type="CDD" id="cd07377">
    <property type="entry name" value="WHTH_GntR"/>
    <property type="match status" value="1"/>
</dbReference>
<proteinExistence type="predicted"/>
<evidence type="ECO:0000256" key="2">
    <source>
        <dbReference type="ARBA" id="ARBA00023125"/>
    </source>
</evidence>
<evidence type="ECO:0000313" key="5">
    <source>
        <dbReference type="EMBL" id="WPB85489.1"/>
    </source>
</evidence>